<evidence type="ECO:0000259" key="1">
    <source>
        <dbReference type="PROSITE" id="PS50127"/>
    </source>
</evidence>
<evidence type="ECO:0000313" key="3">
    <source>
        <dbReference type="Proteomes" id="UP000092154"/>
    </source>
</evidence>
<dbReference type="EMBL" id="KV448173">
    <property type="protein sequence ID" value="OAX41695.1"/>
    <property type="molecule type" value="Genomic_DNA"/>
</dbReference>
<protein>
    <recommendedName>
        <fullName evidence="1">UBC core domain-containing protein</fullName>
    </recommendedName>
</protein>
<reference evidence="2 3" key="1">
    <citation type="submission" date="2016-06" db="EMBL/GenBank/DDBJ databases">
        <title>Comparative genomics of the ectomycorrhizal sister species Rhizopogon vinicolor and Rhizopogon vesiculosus (Basidiomycota: Boletales) reveals a divergence of the mating type B locus.</title>
        <authorList>
            <consortium name="DOE Joint Genome Institute"/>
            <person name="Mujic A.B."/>
            <person name="Kuo A."/>
            <person name="Tritt A."/>
            <person name="Lipzen A."/>
            <person name="Chen C."/>
            <person name="Johnson J."/>
            <person name="Sharma A."/>
            <person name="Barry K."/>
            <person name="Grigoriev I.V."/>
            <person name="Spatafora J.W."/>
        </authorList>
    </citation>
    <scope>NUCLEOTIDE SEQUENCE [LARGE SCALE GENOMIC DNA]</scope>
    <source>
        <strain evidence="2 3">AM-OR11-026</strain>
    </source>
</reference>
<dbReference type="InParanoid" id="A0A1B7NA44"/>
<dbReference type="Proteomes" id="UP000092154">
    <property type="component" value="Unassembled WGS sequence"/>
</dbReference>
<proteinExistence type="predicted"/>
<evidence type="ECO:0000313" key="2">
    <source>
        <dbReference type="EMBL" id="OAX41695.1"/>
    </source>
</evidence>
<dbReference type="InterPro" id="IPR016135">
    <property type="entry name" value="UBQ-conjugating_enzyme/RWD"/>
</dbReference>
<sequence length="384" mass="42498">MAPTGKPLKGRKRFNADLRELNTTSDFDSGTWSVQGVRAGEDDGSVEFELVDSRDQTKITVHLLCSDTSEYPDTHSFFCHSPEPGSYGEQMKEICDEMLNDSSSTTILEVAKHFLVKISGDEDDGEDGSCDDIGIDEDDLSVFNTCDGAEEVQPRSNGNGALPVDGKPKNHEDWAHNMSWVEKNTEHLLPPPVDSTPGATMALQKEFKGMMKEQAHAEKHNDLATLGWYMPPEFNGENLYQWVIEMHSFDPSLAIAKDMASRGINSLVFETRFPPTFPHSPPFFRLVMPRFVGFAQGGGGHVTIGGSICMDLLTSGGWLPSYNIAAILLQIRLAISSNPPARIANDWNQPYRPQEALQGYTRAATAHGWKVANLKEMQRLVTLH</sequence>
<dbReference type="PROSITE" id="PS50127">
    <property type="entry name" value="UBC_2"/>
    <property type="match status" value="1"/>
</dbReference>
<dbReference type="InterPro" id="IPR000608">
    <property type="entry name" value="UBC"/>
</dbReference>
<dbReference type="Gene3D" id="3.10.110.10">
    <property type="entry name" value="Ubiquitin Conjugating Enzyme"/>
    <property type="match status" value="1"/>
</dbReference>
<gene>
    <name evidence="2" type="ORF">K503DRAFT_712068</name>
</gene>
<feature type="domain" description="UBC core" evidence="1">
    <location>
        <begin position="198"/>
        <end position="384"/>
    </location>
</feature>
<keyword evidence="3" id="KW-1185">Reference proteome</keyword>
<dbReference type="SUPFAM" id="SSF54495">
    <property type="entry name" value="UBC-like"/>
    <property type="match status" value="1"/>
</dbReference>
<organism evidence="2 3">
    <name type="scientific">Rhizopogon vinicolor AM-OR11-026</name>
    <dbReference type="NCBI Taxonomy" id="1314800"/>
    <lineage>
        <taxon>Eukaryota</taxon>
        <taxon>Fungi</taxon>
        <taxon>Dikarya</taxon>
        <taxon>Basidiomycota</taxon>
        <taxon>Agaricomycotina</taxon>
        <taxon>Agaricomycetes</taxon>
        <taxon>Agaricomycetidae</taxon>
        <taxon>Boletales</taxon>
        <taxon>Suillineae</taxon>
        <taxon>Rhizopogonaceae</taxon>
        <taxon>Rhizopogon</taxon>
    </lineage>
</organism>
<dbReference type="OrthoDB" id="2656338at2759"/>
<name>A0A1B7NA44_9AGAM</name>
<accession>A0A1B7NA44</accession>
<dbReference type="STRING" id="1314800.A0A1B7NA44"/>
<dbReference type="CDD" id="cd23802">
    <property type="entry name" value="UBCc_UBE2Q"/>
    <property type="match status" value="1"/>
</dbReference>
<dbReference type="AlphaFoldDB" id="A0A1B7NA44"/>